<evidence type="ECO:0000256" key="1">
    <source>
        <dbReference type="ARBA" id="ARBA00007469"/>
    </source>
</evidence>
<evidence type="ECO:0000313" key="4">
    <source>
        <dbReference type="Proteomes" id="UP000786811"/>
    </source>
</evidence>
<comment type="similarity">
    <text evidence="1 2">Belongs to the RNase T2 family.</text>
</comment>
<dbReference type="PANTHER" id="PTHR11240">
    <property type="entry name" value="RIBONUCLEASE T2"/>
    <property type="match status" value="1"/>
</dbReference>
<dbReference type="SUPFAM" id="SSF55895">
    <property type="entry name" value="Ribonuclease Rh-like"/>
    <property type="match status" value="1"/>
</dbReference>
<dbReference type="GO" id="GO:0033897">
    <property type="term" value="F:ribonuclease T2 activity"/>
    <property type="evidence" value="ECO:0007669"/>
    <property type="project" value="InterPro"/>
</dbReference>
<protein>
    <submittedName>
        <fullName evidence="3">Uncharacterized protein</fullName>
    </submittedName>
</protein>
<dbReference type="GO" id="GO:0006401">
    <property type="term" value="P:RNA catabolic process"/>
    <property type="evidence" value="ECO:0007669"/>
    <property type="project" value="TreeGrafter"/>
</dbReference>
<feature type="non-terminal residue" evidence="3">
    <location>
        <position position="1"/>
    </location>
</feature>
<organism evidence="3 4">
    <name type="scientific">Cotesia congregata</name>
    <name type="common">Parasitoid wasp</name>
    <name type="synonym">Apanteles congregatus</name>
    <dbReference type="NCBI Taxonomy" id="51543"/>
    <lineage>
        <taxon>Eukaryota</taxon>
        <taxon>Metazoa</taxon>
        <taxon>Ecdysozoa</taxon>
        <taxon>Arthropoda</taxon>
        <taxon>Hexapoda</taxon>
        <taxon>Insecta</taxon>
        <taxon>Pterygota</taxon>
        <taxon>Neoptera</taxon>
        <taxon>Endopterygota</taxon>
        <taxon>Hymenoptera</taxon>
        <taxon>Apocrita</taxon>
        <taxon>Ichneumonoidea</taxon>
        <taxon>Braconidae</taxon>
        <taxon>Microgastrinae</taxon>
        <taxon>Cotesia</taxon>
    </lineage>
</organism>
<keyword evidence="4" id="KW-1185">Reference proteome</keyword>
<dbReference type="Gene3D" id="3.90.730.10">
    <property type="entry name" value="Ribonuclease T2-like"/>
    <property type="match status" value="2"/>
</dbReference>
<evidence type="ECO:0000313" key="3">
    <source>
        <dbReference type="EMBL" id="CAG5092020.1"/>
    </source>
</evidence>
<evidence type="ECO:0000256" key="2">
    <source>
        <dbReference type="RuleBase" id="RU004328"/>
    </source>
</evidence>
<name>A0A8J2HBD1_COTCN</name>
<accession>A0A8J2HBD1</accession>
<dbReference type="GO" id="GO:0003723">
    <property type="term" value="F:RNA binding"/>
    <property type="evidence" value="ECO:0007669"/>
    <property type="project" value="InterPro"/>
</dbReference>
<dbReference type="InterPro" id="IPR001568">
    <property type="entry name" value="RNase_T2-like"/>
</dbReference>
<gene>
    <name evidence="3" type="ORF">HICCMSTLAB_LOCUS5861</name>
</gene>
<reference evidence="3" key="1">
    <citation type="submission" date="2021-04" db="EMBL/GenBank/DDBJ databases">
        <authorList>
            <person name="Chebbi M.A.C M."/>
        </authorList>
    </citation>
    <scope>NUCLEOTIDE SEQUENCE</scope>
</reference>
<dbReference type="Proteomes" id="UP000786811">
    <property type="component" value="Unassembled WGS sequence"/>
</dbReference>
<dbReference type="PANTHER" id="PTHR11240:SF22">
    <property type="entry name" value="RIBONUCLEASE T2"/>
    <property type="match status" value="1"/>
</dbReference>
<dbReference type="AlphaFoldDB" id="A0A8J2HBD1"/>
<dbReference type="EMBL" id="CAJNRD030001120">
    <property type="protein sequence ID" value="CAG5092020.1"/>
    <property type="molecule type" value="Genomic_DNA"/>
</dbReference>
<proteinExistence type="inferred from homology"/>
<dbReference type="InterPro" id="IPR036430">
    <property type="entry name" value="RNase_T2-like_sf"/>
</dbReference>
<dbReference type="GO" id="GO:0005576">
    <property type="term" value="C:extracellular region"/>
    <property type="evidence" value="ECO:0007669"/>
    <property type="project" value="TreeGrafter"/>
</dbReference>
<dbReference type="OrthoDB" id="7671346at2759"/>
<dbReference type="Pfam" id="PF00445">
    <property type="entry name" value="Ribonuclease_T2"/>
    <property type="match status" value="2"/>
</dbReference>
<comment type="caution">
    <text evidence="3">The sequence shown here is derived from an EMBL/GenBank/DDBJ whole genome shotgun (WGS) entry which is preliminary data.</text>
</comment>
<sequence length="179" mass="20928">MWPHTLCYSWKLVSFKNTCRLPESKIWTIHGFWPAITQTTRPNYCSDKGKLNLDLLEEIQQELDTNGPNTGLVRSFSSQIEQRVKTLEIFNSFDVTKILTKAGFHAGGKYFAEDLIKSIESFTGKNCQIDCIFYIFKLQRQRKEYYLYQVKICFDKSFKPIDCSKMVPSSEEEEEVEGY</sequence>